<dbReference type="PANTHER" id="PTHR22878">
    <property type="entry name" value="DYNEIN HEAVY CHAIN 6, AXONEMAL-LIKE-RELATED"/>
    <property type="match status" value="1"/>
</dbReference>
<dbReference type="InterPro" id="IPR041658">
    <property type="entry name" value="AAA_lid_11"/>
</dbReference>
<dbReference type="InterPro" id="IPR042219">
    <property type="entry name" value="AAA_lid_11_sf"/>
</dbReference>
<organism evidence="4">
    <name type="scientific">Spongospora subterranea</name>
    <dbReference type="NCBI Taxonomy" id="70186"/>
    <lineage>
        <taxon>Eukaryota</taxon>
        <taxon>Sar</taxon>
        <taxon>Rhizaria</taxon>
        <taxon>Endomyxa</taxon>
        <taxon>Phytomyxea</taxon>
        <taxon>Plasmodiophorida</taxon>
        <taxon>Plasmodiophoridae</taxon>
        <taxon>Spongospora</taxon>
    </lineage>
</organism>
<dbReference type="InterPro" id="IPR026983">
    <property type="entry name" value="DHC"/>
</dbReference>
<proteinExistence type="predicted"/>
<feature type="domain" description="Dynein heavy chain C-terminal" evidence="3">
    <location>
        <begin position="448"/>
        <end position="750"/>
    </location>
</feature>
<protein>
    <recommendedName>
        <fullName evidence="5">Dynein heavy chain C-terminal domain-containing protein</fullName>
    </recommendedName>
</protein>
<evidence type="ECO:0000313" key="4">
    <source>
        <dbReference type="EMBL" id="CRZ04903.1"/>
    </source>
</evidence>
<dbReference type="InterPro" id="IPR041228">
    <property type="entry name" value="Dynein_C"/>
</dbReference>
<dbReference type="AlphaFoldDB" id="A0A0H5QSA6"/>
<evidence type="ECO:0000259" key="1">
    <source>
        <dbReference type="Pfam" id="PF03028"/>
    </source>
</evidence>
<dbReference type="Pfam" id="PF18199">
    <property type="entry name" value="Dynein_C"/>
    <property type="match status" value="1"/>
</dbReference>
<dbReference type="FunFam" id="1.20.1270.280:FF:000001">
    <property type="entry name" value="dynein heavy chain 7, axonemal"/>
    <property type="match status" value="1"/>
</dbReference>
<dbReference type="Gene3D" id="3.40.50.300">
    <property type="entry name" value="P-loop containing nucleotide triphosphate hydrolases"/>
    <property type="match status" value="1"/>
</dbReference>
<evidence type="ECO:0000259" key="3">
    <source>
        <dbReference type="Pfam" id="PF18199"/>
    </source>
</evidence>
<dbReference type="InterPro" id="IPR027417">
    <property type="entry name" value="P-loop_NTPase"/>
</dbReference>
<dbReference type="Pfam" id="PF03028">
    <property type="entry name" value="Dynein_heavy"/>
    <property type="match status" value="1"/>
</dbReference>
<dbReference type="InterPro" id="IPR004273">
    <property type="entry name" value="Dynein_heavy_D6_P-loop"/>
</dbReference>
<dbReference type="GO" id="GO:0030286">
    <property type="term" value="C:dynein complex"/>
    <property type="evidence" value="ECO:0007669"/>
    <property type="project" value="InterPro"/>
</dbReference>
<sequence>EDDKLLFSFLLCLKILQGKSELDSDTFRFLLTGGGKAPSPGNYIENPAPEWIIGEIWPLLQTLSQIPAFQGLDATFSRFIKHWKRVYDCSDPFNEPFPEPFQAKLNPLQRLCIVRCIRLDKLTSGIQSFVGLVMGKKFMEPPIFDLAEGFADTSNTSPLIFILSLGADPVAELYKFAEIRGYGSADKLSSISLGQGQGAIAETAIASAIDKGTWVLLQNCHLAVSWMNTLEKIVQDINPETAHPDFRLWLTSKPSDRFPVSILQNGVKMTNEPPRGLRANILRSYSGFDPTWYQESGKNKSFKRLLFGLCFFHGVVQERRKFGPLGWNIFYEFNNSDLTISVRQLQQFLEATEVPPLPALRYITGELNYGGRVTDENDRRTMHHILKEFYCDKIITVNPYSLSPSGVYKTPTDGNLESVVAHIKKFPLNDDPEVFGLHENADISSAIKESNDLLASALKQMPRSSSTSSTLREDTIVRSIADVENMFPKLFDIENISGRYPVDYAQSLNTVLVQELKRYNRLIKQVKSTLSNLAQALSGQIVMSPELESLGNDMFDGRVPTLWSSHSYPSLKPLRPWVADLANRLAFFQRWVDNGPPPVFWISGFFFTQSFLTGAIQNYARAHQIPIDTLSFSFEVMREPVEQLLNPPASGCYVSGMYLEGAKWDSNHHCLAESSPKTLLSPMPVIWLKPGITADAPVLHNAYQCPVYKTSKRAGTLSTTGHSTNYVLTINLPSRLPEDHWVKRGVALILQLDQ</sequence>
<feature type="domain" description="Dynein heavy chain AAA lid" evidence="2">
    <location>
        <begin position="302"/>
        <end position="441"/>
    </location>
</feature>
<dbReference type="Gene3D" id="3.10.490.20">
    <property type="match status" value="1"/>
</dbReference>
<feature type="non-terminal residue" evidence="4">
    <location>
        <position position="1"/>
    </location>
</feature>
<dbReference type="GO" id="GO:0008569">
    <property type="term" value="F:minus-end-directed microtubule motor activity"/>
    <property type="evidence" value="ECO:0007669"/>
    <property type="project" value="InterPro"/>
</dbReference>
<dbReference type="GO" id="GO:0007018">
    <property type="term" value="P:microtubule-based movement"/>
    <property type="evidence" value="ECO:0007669"/>
    <property type="project" value="InterPro"/>
</dbReference>
<dbReference type="FunFam" id="3.10.490.20:FF:000001">
    <property type="entry name" value="dynein heavy chain 7, axonemal"/>
    <property type="match status" value="1"/>
</dbReference>
<dbReference type="Gene3D" id="1.10.8.720">
    <property type="entry name" value="Region D6 of dynein motor"/>
    <property type="match status" value="1"/>
</dbReference>
<name>A0A0H5QSA6_9EUKA</name>
<dbReference type="PANTHER" id="PTHR22878:SF70">
    <property type="entry name" value="DYNEIN HEAVY CHAIN 2, AXONEMAL"/>
    <property type="match status" value="1"/>
</dbReference>
<dbReference type="GO" id="GO:0051959">
    <property type="term" value="F:dynein light intermediate chain binding"/>
    <property type="evidence" value="ECO:0007669"/>
    <property type="project" value="InterPro"/>
</dbReference>
<dbReference type="InterPro" id="IPR043160">
    <property type="entry name" value="Dynein_C_barrel"/>
</dbReference>
<evidence type="ECO:0000259" key="2">
    <source>
        <dbReference type="Pfam" id="PF18198"/>
    </source>
</evidence>
<dbReference type="Gene3D" id="1.20.1270.280">
    <property type="match status" value="1"/>
</dbReference>
<evidence type="ECO:0008006" key="5">
    <source>
        <dbReference type="Google" id="ProtNLM"/>
    </source>
</evidence>
<dbReference type="FunFam" id="3.40.50.300:FF:000362">
    <property type="entry name" value="Dynein, axonemal, heavy chain 6"/>
    <property type="match status" value="1"/>
</dbReference>
<dbReference type="Pfam" id="PF18198">
    <property type="entry name" value="AAA_lid_11"/>
    <property type="match status" value="1"/>
</dbReference>
<accession>A0A0H5QSA6</accession>
<reference evidence="4" key="1">
    <citation type="submission" date="2015-04" db="EMBL/GenBank/DDBJ databases">
        <title>The genome sequence of the plant pathogenic Rhizarian Plasmodiophora brassicae reveals insights in its biotrophic life cycle and the origin of chitin synthesis.</title>
        <authorList>
            <person name="Schwelm A."/>
            <person name="Fogelqvist J."/>
            <person name="Knaust A."/>
            <person name="Julke S."/>
            <person name="Lilja T."/>
            <person name="Dhandapani V."/>
            <person name="Bonilla-Rosso G."/>
            <person name="Karlsson M."/>
            <person name="Shevchenko A."/>
            <person name="Choi S.R."/>
            <person name="Kim H.G."/>
            <person name="Park J.Y."/>
            <person name="Lim Y.P."/>
            <person name="Ludwig-Muller J."/>
            <person name="Dixelius C."/>
        </authorList>
    </citation>
    <scope>NUCLEOTIDE SEQUENCE</scope>
    <source>
        <tissue evidence="4">Potato root galls</tissue>
    </source>
</reference>
<dbReference type="FunFam" id="1.10.8.720:FF:000001">
    <property type="entry name" value="dynein heavy chain 7, axonemal"/>
    <property type="match status" value="1"/>
</dbReference>
<dbReference type="EMBL" id="HACM01004461">
    <property type="protein sequence ID" value="CRZ04903.1"/>
    <property type="molecule type" value="Transcribed_RNA"/>
</dbReference>
<feature type="domain" description="Dynein heavy chain region D6 P-loop" evidence="1">
    <location>
        <begin position="155"/>
        <end position="270"/>
    </location>
</feature>
<dbReference type="GO" id="GO:0045505">
    <property type="term" value="F:dynein intermediate chain binding"/>
    <property type="evidence" value="ECO:0007669"/>
    <property type="project" value="InterPro"/>
</dbReference>